<organism evidence="2 3">
    <name type="scientific">Plectonema cf. radiosum LEGE 06105</name>
    <dbReference type="NCBI Taxonomy" id="945769"/>
    <lineage>
        <taxon>Bacteria</taxon>
        <taxon>Bacillati</taxon>
        <taxon>Cyanobacteriota</taxon>
        <taxon>Cyanophyceae</taxon>
        <taxon>Oscillatoriophycideae</taxon>
        <taxon>Oscillatoriales</taxon>
        <taxon>Microcoleaceae</taxon>
        <taxon>Plectonema</taxon>
    </lineage>
</organism>
<comment type="similarity">
    <text evidence="1">Belongs to the CutA family.</text>
</comment>
<evidence type="ECO:0000313" key="2">
    <source>
        <dbReference type="EMBL" id="MBE9212232.1"/>
    </source>
</evidence>
<dbReference type="EMBL" id="JADEWL010000012">
    <property type="protein sequence ID" value="MBE9212232.1"/>
    <property type="molecule type" value="Genomic_DNA"/>
</dbReference>
<dbReference type="PANTHER" id="PTHR23419">
    <property type="entry name" value="DIVALENT CATION TOLERANCE CUTA-RELATED"/>
    <property type="match status" value="1"/>
</dbReference>
<evidence type="ECO:0000313" key="3">
    <source>
        <dbReference type="Proteomes" id="UP000620559"/>
    </source>
</evidence>
<dbReference type="Gene3D" id="3.30.70.120">
    <property type="match status" value="1"/>
</dbReference>
<reference evidence="2" key="1">
    <citation type="submission" date="2020-10" db="EMBL/GenBank/DDBJ databases">
        <authorList>
            <person name="Castelo-Branco R."/>
            <person name="Eusebio N."/>
            <person name="Adriana R."/>
            <person name="Vieira A."/>
            <person name="Brugerolle De Fraissinette N."/>
            <person name="Rezende De Castro R."/>
            <person name="Schneider M.P."/>
            <person name="Vasconcelos V."/>
            <person name="Leao P.N."/>
        </authorList>
    </citation>
    <scope>NUCLEOTIDE SEQUENCE</scope>
    <source>
        <strain evidence="2">LEGE 06105</strain>
    </source>
</reference>
<proteinExistence type="inferred from homology"/>
<dbReference type="GO" id="GO:0005507">
    <property type="term" value="F:copper ion binding"/>
    <property type="evidence" value="ECO:0007669"/>
    <property type="project" value="TreeGrafter"/>
</dbReference>
<keyword evidence="3" id="KW-1185">Reference proteome</keyword>
<comment type="caution">
    <text evidence="2">The sequence shown here is derived from an EMBL/GenBank/DDBJ whole genome shotgun (WGS) entry which is preliminary data.</text>
</comment>
<sequence length="107" mass="12110">MDNFTNYGIVLVTTGSQQEAEKIANALVEAKLAACVSFTSINSIYTWQGKVNKDQEWQLLIKTDLTRFSTVEAKILELHSYEVPEIIALPILKGHQPYLQWIAQQVD</sequence>
<dbReference type="Pfam" id="PF03091">
    <property type="entry name" value="CutA1"/>
    <property type="match status" value="1"/>
</dbReference>
<name>A0A8J7K1T2_9CYAN</name>
<dbReference type="GO" id="GO:0010038">
    <property type="term" value="P:response to metal ion"/>
    <property type="evidence" value="ECO:0007669"/>
    <property type="project" value="InterPro"/>
</dbReference>
<protein>
    <submittedName>
        <fullName evidence="2">Divalent-cation tolerance protein CutA</fullName>
    </submittedName>
</protein>
<dbReference type="AlphaFoldDB" id="A0A8J7K1T2"/>
<dbReference type="Proteomes" id="UP000620559">
    <property type="component" value="Unassembled WGS sequence"/>
</dbReference>
<dbReference type="PANTHER" id="PTHR23419:SF8">
    <property type="entry name" value="FI09726P"/>
    <property type="match status" value="1"/>
</dbReference>
<dbReference type="SUPFAM" id="SSF54913">
    <property type="entry name" value="GlnB-like"/>
    <property type="match status" value="1"/>
</dbReference>
<dbReference type="InterPro" id="IPR015867">
    <property type="entry name" value="N-reg_PII/ATP_PRibTrfase_C"/>
</dbReference>
<gene>
    <name evidence="2" type="ORF">IQ247_05825</name>
</gene>
<evidence type="ECO:0000256" key="1">
    <source>
        <dbReference type="ARBA" id="ARBA00010169"/>
    </source>
</evidence>
<dbReference type="InterPro" id="IPR011322">
    <property type="entry name" value="N-reg_PII-like_a/b"/>
</dbReference>
<dbReference type="InterPro" id="IPR004323">
    <property type="entry name" value="Ion_tolerance_CutA"/>
</dbReference>
<dbReference type="RefSeq" id="WP_193917979.1">
    <property type="nucleotide sequence ID" value="NZ_JADEWL010000012.1"/>
</dbReference>
<accession>A0A8J7K1T2</accession>